<proteinExistence type="predicted"/>
<keyword evidence="4" id="KW-1185">Reference proteome</keyword>
<keyword evidence="1" id="KW-0812">Transmembrane</keyword>
<organism evidence="3 4">
    <name type="scientific">Camelliibacillus cellulosilyticus</name>
    <dbReference type="NCBI Taxonomy" id="2174486"/>
    <lineage>
        <taxon>Bacteria</taxon>
        <taxon>Bacillati</taxon>
        <taxon>Bacillota</taxon>
        <taxon>Bacilli</taxon>
        <taxon>Bacillales</taxon>
        <taxon>Sporolactobacillaceae</taxon>
        <taxon>Camelliibacillus</taxon>
    </lineage>
</organism>
<keyword evidence="1" id="KW-1133">Transmembrane helix</keyword>
<dbReference type="PANTHER" id="PTHR47396:SF1">
    <property type="entry name" value="ATP-DEPENDENT HELICASE IRC3-RELATED"/>
    <property type="match status" value="1"/>
</dbReference>
<dbReference type="InterPro" id="IPR014001">
    <property type="entry name" value="Helicase_ATP-bd"/>
</dbReference>
<feature type="transmembrane region" description="Helical" evidence="1">
    <location>
        <begin position="715"/>
        <end position="734"/>
    </location>
</feature>
<dbReference type="Proteomes" id="UP001596022">
    <property type="component" value="Unassembled WGS sequence"/>
</dbReference>
<dbReference type="RefSeq" id="WP_376847142.1">
    <property type="nucleotide sequence ID" value="NZ_JBHSFW010000015.1"/>
</dbReference>
<keyword evidence="3" id="KW-0378">Hydrolase</keyword>
<dbReference type="EMBL" id="JBHSFW010000015">
    <property type="protein sequence ID" value="MFC4620049.1"/>
    <property type="molecule type" value="Genomic_DNA"/>
</dbReference>
<dbReference type="InterPro" id="IPR050742">
    <property type="entry name" value="Helicase_Restrict-Modif_Enz"/>
</dbReference>
<dbReference type="PANTHER" id="PTHR47396">
    <property type="entry name" value="TYPE I RESTRICTION ENZYME ECOKI R PROTEIN"/>
    <property type="match status" value="1"/>
</dbReference>
<dbReference type="CDD" id="cd18785">
    <property type="entry name" value="SF2_C"/>
    <property type="match status" value="1"/>
</dbReference>
<evidence type="ECO:0000313" key="3">
    <source>
        <dbReference type="EMBL" id="MFC4620049.1"/>
    </source>
</evidence>
<dbReference type="InterPro" id="IPR003593">
    <property type="entry name" value="AAA+_ATPase"/>
</dbReference>
<comment type="caution">
    <text evidence="3">The sequence shown here is derived from an EMBL/GenBank/DDBJ whole genome shotgun (WGS) entry which is preliminary data.</text>
</comment>
<dbReference type="SMART" id="SM00382">
    <property type="entry name" value="AAA"/>
    <property type="match status" value="1"/>
</dbReference>
<evidence type="ECO:0000256" key="1">
    <source>
        <dbReference type="SAM" id="Phobius"/>
    </source>
</evidence>
<feature type="domain" description="Helicase ATP-binding" evidence="2">
    <location>
        <begin position="25"/>
        <end position="207"/>
    </location>
</feature>
<sequence length="902" mass="102210">MKVFPDNINFKYPWRSYQARILSALDEHLQNRHLHLIAPPGSGKTVLGLEVMRRLNRPTLILAPTLAIKNQWCERFVSLFLKRAEAPDWISLDLKSPRFLTITTYQSLHSLFSKAASDEEEGIDDGEGLYDDAIELERAKDIQKALEDIGFQTLILDEAHHLRTAWWKSTLAFRKSLKEPNVVALTATPPYDSTLSEWERYIELCGPIDLEISVPELIKERDLAPHQDYIHFSAPIDEEKAALQSFRTNADQVKTALLSDEPFIELLLEHPWVVDPEACIEAILSRPAYFSSLVIFLAAVGRVEVGKYARILGAKRARLPKLDLEWLETLLTGCLFYDSYIKAHEDIHRRIKKWLNRIGAIERRTVHLRSTDKLNRLLVTSSSKLHGISEIVQFEASKLGPALRLVILTDFIRLDDMPRTAEDEQPITRLGVVPIFEALRRKGLIDVKLGVLSGSIVLLPKSAVPALKARVGDAAAGLRIKPLKHDPAFVAIEMAESRRHQQLVSVMTDLFTAGEVHVLVGTTALLGEGWDAPSINTIILASYVGTFMLSNQMRGRAIRVETGNEEKAANIWHLVCVDPTQYEAGYDMETLTRRFKAFVGISNENDRIENGIDRLGLEAVPFSQEKMARMNRRMVQMAGNRAELKGRWDRAIEKGQKGWVVDELRAQPEGLPRSAVFTKTIRALIMQGILFGLFVFAEFMNSLRGNHYGQGAGSLKALVVILLFGFAISVILMLPKTLKGLWLWFRHGTIETSIKDLGHVVVQTLAHLEWIRTNPEDIEINAIQGFEGGVNFWIDGGTRQEHSLILEAVREVLDPIENPRYLLKRYSKWGWIKRVDVHAVPQVIGRNKNGAVFFHQQWRKRMGKVDLIFTRTPEGRKELLKARVSSLSGAFVKRAERLNSWH</sequence>
<keyword evidence="1" id="KW-0472">Membrane</keyword>
<dbReference type="SMART" id="SM00487">
    <property type="entry name" value="DEXDc"/>
    <property type="match status" value="1"/>
</dbReference>
<dbReference type="PROSITE" id="PS51192">
    <property type="entry name" value="HELICASE_ATP_BIND_1"/>
    <property type="match status" value="1"/>
</dbReference>
<dbReference type="Pfam" id="PF04851">
    <property type="entry name" value="ResIII"/>
    <property type="match status" value="1"/>
</dbReference>
<dbReference type="InterPro" id="IPR006935">
    <property type="entry name" value="Helicase/UvrB_N"/>
</dbReference>
<protein>
    <submittedName>
        <fullName evidence="3">DEAD/DEAH box helicase family protein</fullName>
    </submittedName>
</protein>
<dbReference type="InterPro" id="IPR027417">
    <property type="entry name" value="P-loop_NTPase"/>
</dbReference>
<name>A0ABV9GR62_9BACL</name>
<dbReference type="Gene3D" id="3.40.50.300">
    <property type="entry name" value="P-loop containing nucleotide triphosphate hydrolases"/>
    <property type="match status" value="2"/>
</dbReference>
<gene>
    <name evidence="3" type="ORF">ACFO4N_15155</name>
</gene>
<dbReference type="SUPFAM" id="SSF52540">
    <property type="entry name" value="P-loop containing nucleoside triphosphate hydrolases"/>
    <property type="match status" value="2"/>
</dbReference>
<keyword evidence="3" id="KW-0547">Nucleotide-binding</keyword>
<keyword evidence="3" id="KW-0347">Helicase</keyword>
<accession>A0ABV9GR62</accession>
<dbReference type="GO" id="GO:0004386">
    <property type="term" value="F:helicase activity"/>
    <property type="evidence" value="ECO:0007669"/>
    <property type="project" value="UniProtKB-KW"/>
</dbReference>
<feature type="transmembrane region" description="Helical" evidence="1">
    <location>
        <begin position="683"/>
        <end position="703"/>
    </location>
</feature>
<evidence type="ECO:0000259" key="2">
    <source>
        <dbReference type="PROSITE" id="PS51192"/>
    </source>
</evidence>
<keyword evidence="3" id="KW-0067">ATP-binding</keyword>
<evidence type="ECO:0000313" key="4">
    <source>
        <dbReference type="Proteomes" id="UP001596022"/>
    </source>
</evidence>
<reference evidence="4" key="1">
    <citation type="journal article" date="2019" name="Int. J. Syst. Evol. Microbiol.">
        <title>The Global Catalogue of Microorganisms (GCM) 10K type strain sequencing project: providing services to taxonomists for standard genome sequencing and annotation.</title>
        <authorList>
            <consortium name="The Broad Institute Genomics Platform"/>
            <consortium name="The Broad Institute Genome Sequencing Center for Infectious Disease"/>
            <person name="Wu L."/>
            <person name="Ma J."/>
        </authorList>
    </citation>
    <scope>NUCLEOTIDE SEQUENCE [LARGE SCALE GENOMIC DNA]</scope>
    <source>
        <strain evidence="4">CGMCC 1.16306</strain>
    </source>
</reference>